<name>A0A1Y0HWL5_CELCE</name>
<dbReference type="SUPFAM" id="SSF160379">
    <property type="entry name" value="SP0830-like"/>
    <property type="match status" value="1"/>
</dbReference>
<organism evidence="2 3">
    <name type="scientific">Cellulosimicrobium cellulans</name>
    <name type="common">Arthrobacter luteus</name>
    <dbReference type="NCBI Taxonomy" id="1710"/>
    <lineage>
        <taxon>Bacteria</taxon>
        <taxon>Bacillati</taxon>
        <taxon>Actinomycetota</taxon>
        <taxon>Actinomycetes</taxon>
        <taxon>Micrococcales</taxon>
        <taxon>Promicromonosporaceae</taxon>
        <taxon>Cellulosimicrobium</taxon>
    </lineage>
</organism>
<dbReference type="EMBL" id="CP021383">
    <property type="protein sequence ID" value="ARU52541.1"/>
    <property type="molecule type" value="Genomic_DNA"/>
</dbReference>
<proteinExistence type="predicted"/>
<dbReference type="AlphaFoldDB" id="A0A1Y0HWL5"/>
<dbReference type="Gene3D" id="3.30.70.1280">
    <property type="entry name" value="SP0830-like domains"/>
    <property type="match status" value="1"/>
</dbReference>
<evidence type="ECO:0000313" key="3">
    <source>
        <dbReference type="Proteomes" id="UP000196228"/>
    </source>
</evidence>
<dbReference type="KEGG" id="cceu:CBR64_14835"/>
<gene>
    <name evidence="2" type="ORF">CBR64_14835</name>
</gene>
<dbReference type="PANTHER" id="PTHR36439:SF1">
    <property type="entry name" value="DUF1697 DOMAIN-CONTAINING PROTEIN"/>
    <property type="match status" value="1"/>
</dbReference>
<evidence type="ECO:0008006" key="4">
    <source>
        <dbReference type="Google" id="ProtNLM"/>
    </source>
</evidence>
<reference evidence="2 3" key="1">
    <citation type="submission" date="2017-05" db="EMBL/GenBank/DDBJ databases">
        <authorList>
            <person name="Song R."/>
            <person name="Chenine A.L."/>
            <person name="Ruprecht R.M."/>
        </authorList>
    </citation>
    <scope>NUCLEOTIDE SEQUENCE [LARGE SCALE GENOMIC DNA]</scope>
    <source>
        <strain evidence="2 3">PSBB019</strain>
    </source>
</reference>
<sequence length="250" mass="26431">MEPHRPPRDLAPARRDAGRRPGPRAADRPRGCHARRRPRRRRAPPRPRRPPRGGRALVPPTTGDRVVTAYVALLFAVNVGGRKVPSTALRELAGELGFAHARTVVNSGNLVVAPGTSGVSGPDDVARLLHDAVAERFGVDAAVAVLTTERLRKIVRGNPLPDDAQERPAALLVLVGESPVDPDGAATIDDRGGTERAAVANGVLYVAYPDGVGRSKLTTAVLAKAAGTPVTGRNWNTMTRLLTLAEDTPA</sequence>
<evidence type="ECO:0000256" key="1">
    <source>
        <dbReference type="SAM" id="MobiDB-lite"/>
    </source>
</evidence>
<dbReference type="PANTHER" id="PTHR36439">
    <property type="entry name" value="BLL4334 PROTEIN"/>
    <property type="match status" value="1"/>
</dbReference>
<feature type="compositionally biased region" description="Basic residues" evidence="1">
    <location>
        <begin position="31"/>
        <end position="52"/>
    </location>
</feature>
<dbReference type="InterPro" id="IPR012545">
    <property type="entry name" value="DUF1697"/>
</dbReference>
<protein>
    <recommendedName>
        <fullName evidence="4">DUF1697 domain-containing protein</fullName>
    </recommendedName>
</protein>
<feature type="region of interest" description="Disordered" evidence="1">
    <location>
        <begin position="1"/>
        <end position="61"/>
    </location>
</feature>
<dbReference type="Pfam" id="PF08002">
    <property type="entry name" value="DUF1697"/>
    <property type="match status" value="1"/>
</dbReference>
<feature type="compositionally biased region" description="Basic and acidic residues" evidence="1">
    <location>
        <begin position="1"/>
        <end position="30"/>
    </location>
</feature>
<dbReference type="Proteomes" id="UP000196228">
    <property type="component" value="Chromosome"/>
</dbReference>
<accession>A0A1Y0HWL5</accession>
<evidence type="ECO:0000313" key="2">
    <source>
        <dbReference type="EMBL" id="ARU52541.1"/>
    </source>
</evidence>